<feature type="transmembrane region" description="Helical" evidence="1">
    <location>
        <begin position="6"/>
        <end position="29"/>
    </location>
</feature>
<comment type="caution">
    <text evidence="2">The sequence shown here is derived from an EMBL/GenBank/DDBJ whole genome shotgun (WGS) entry which is preliminary data.</text>
</comment>
<dbReference type="Proteomes" id="UP000034098">
    <property type="component" value="Unassembled WGS sequence"/>
</dbReference>
<dbReference type="AlphaFoldDB" id="A0A0M2HLY4"/>
<keyword evidence="1" id="KW-0812">Transmembrane</keyword>
<protein>
    <submittedName>
        <fullName evidence="2">Uncharacterized protein</fullName>
    </submittedName>
</protein>
<keyword evidence="1" id="KW-1133">Transmembrane helix</keyword>
<name>A0A0M2HLY4_MICTR</name>
<accession>A0A0M2HLY4</accession>
<dbReference type="PATRIC" id="fig|69370.6.peg.230"/>
<feature type="transmembrane region" description="Helical" evidence="1">
    <location>
        <begin position="41"/>
        <end position="60"/>
    </location>
</feature>
<gene>
    <name evidence="2" type="ORF">RS82_00219</name>
</gene>
<evidence type="ECO:0000313" key="2">
    <source>
        <dbReference type="EMBL" id="KJL45448.1"/>
    </source>
</evidence>
<dbReference type="EMBL" id="JYJA01000017">
    <property type="protein sequence ID" value="KJL45448.1"/>
    <property type="molecule type" value="Genomic_DNA"/>
</dbReference>
<feature type="transmembrane region" description="Helical" evidence="1">
    <location>
        <begin position="72"/>
        <end position="90"/>
    </location>
</feature>
<proteinExistence type="predicted"/>
<evidence type="ECO:0000313" key="3">
    <source>
        <dbReference type="Proteomes" id="UP000034098"/>
    </source>
</evidence>
<sequence length="156" mass="17436">MAAVSVWVAALALIGAGIWMVVAAVFWYRGRTNRDLPILEVLVNIALPGAIAIGLTSWISDKLTTPTLLVTATRSALVAGVAATLVIELLRPMRSLRRQVTWSLATWFKIRASTDEIEGDRISWFAFQWLRWQDVYERIAPEAPDEHFSSLDNERG</sequence>
<organism evidence="2 3">
    <name type="scientific">Microbacterium trichothecenolyticum</name>
    <name type="common">Aureobacterium trichothecenolyticum</name>
    <dbReference type="NCBI Taxonomy" id="69370"/>
    <lineage>
        <taxon>Bacteria</taxon>
        <taxon>Bacillati</taxon>
        <taxon>Actinomycetota</taxon>
        <taxon>Actinomycetes</taxon>
        <taxon>Micrococcales</taxon>
        <taxon>Microbacteriaceae</taxon>
        <taxon>Microbacterium</taxon>
    </lineage>
</organism>
<reference evidence="2 3" key="1">
    <citation type="submission" date="2015-02" db="EMBL/GenBank/DDBJ databases">
        <title>Draft genome sequences of ten Microbacterium spp. with emphasis on heavy metal contaminated environments.</title>
        <authorList>
            <person name="Corretto E."/>
        </authorList>
    </citation>
    <scope>NUCLEOTIDE SEQUENCE [LARGE SCALE GENOMIC DNA]</scope>
    <source>
        <strain evidence="2 3">DSM 8608</strain>
    </source>
</reference>
<keyword evidence="3" id="KW-1185">Reference proteome</keyword>
<evidence type="ECO:0000256" key="1">
    <source>
        <dbReference type="SAM" id="Phobius"/>
    </source>
</evidence>
<keyword evidence="1" id="KW-0472">Membrane</keyword>